<feature type="region of interest" description="Disordered" evidence="8">
    <location>
        <begin position="703"/>
        <end position="746"/>
    </location>
</feature>
<keyword evidence="11" id="KW-1185">Reference proteome</keyword>
<dbReference type="AlphaFoldDB" id="A0A0D0CRR4"/>
<gene>
    <name evidence="10" type="ORF">GYMLUDRAFT_42359</name>
</gene>
<feature type="compositionally biased region" description="Acidic residues" evidence="8">
    <location>
        <begin position="76"/>
        <end position="89"/>
    </location>
</feature>
<evidence type="ECO:0000256" key="6">
    <source>
        <dbReference type="ARBA" id="ARBA00022490"/>
    </source>
</evidence>
<dbReference type="Proteomes" id="UP000053593">
    <property type="component" value="Unassembled WGS sequence"/>
</dbReference>
<feature type="region of interest" description="Disordered" evidence="8">
    <location>
        <begin position="762"/>
        <end position="1068"/>
    </location>
</feature>
<feature type="compositionally biased region" description="Acidic residues" evidence="8">
    <location>
        <begin position="1016"/>
        <end position="1026"/>
    </location>
</feature>
<feature type="compositionally biased region" description="Polar residues" evidence="8">
    <location>
        <begin position="43"/>
        <end position="58"/>
    </location>
</feature>
<feature type="compositionally biased region" description="Basic and acidic residues" evidence="8">
    <location>
        <begin position="60"/>
        <end position="75"/>
    </location>
</feature>
<feature type="domain" description="Restriction of telomere capping protein 4 C-terminal" evidence="9">
    <location>
        <begin position="582"/>
        <end position="705"/>
    </location>
</feature>
<feature type="compositionally biased region" description="Low complexity" evidence="8">
    <location>
        <begin position="422"/>
        <end position="432"/>
    </location>
</feature>
<dbReference type="EMBL" id="KN834769">
    <property type="protein sequence ID" value="KIK61932.1"/>
    <property type="molecule type" value="Genomic_DNA"/>
</dbReference>
<dbReference type="InterPro" id="IPR028094">
    <property type="entry name" value="RTC4_C"/>
</dbReference>
<evidence type="ECO:0000256" key="2">
    <source>
        <dbReference type="ARBA" id="ARBA00004123"/>
    </source>
</evidence>
<feature type="region of interest" description="Disordered" evidence="8">
    <location>
        <begin position="129"/>
        <end position="446"/>
    </location>
</feature>
<dbReference type="PANTHER" id="PTHR41391">
    <property type="entry name" value="RESTRICTION OF TELOMERE CAPPING PROTEIN 4"/>
    <property type="match status" value="1"/>
</dbReference>
<feature type="compositionally biased region" description="Polar residues" evidence="8">
    <location>
        <begin position="326"/>
        <end position="346"/>
    </location>
</feature>
<dbReference type="OrthoDB" id="128308at2759"/>
<keyword evidence="7" id="KW-0539">Nucleus</keyword>
<evidence type="ECO:0000313" key="10">
    <source>
        <dbReference type="EMBL" id="KIK61932.1"/>
    </source>
</evidence>
<evidence type="ECO:0000313" key="11">
    <source>
        <dbReference type="Proteomes" id="UP000053593"/>
    </source>
</evidence>
<evidence type="ECO:0000256" key="1">
    <source>
        <dbReference type="ARBA" id="ARBA00002738"/>
    </source>
</evidence>
<protein>
    <recommendedName>
        <fullName evidence="5">Restriction of telomere capping protein 4</fullName>
    </recommendedName>
</protein>
<organism evidence="10 11">
    <name type="scientific">Collybiopsis luxurians FD-317 M1</name>
    <dbReference type="NCBI Taxonomy" id="944289"/>
    <lineage>
        <taxon>Eukaryota</taxon>
        <taxon>Fungi</taxon>
        <taxon>Dikarya</taxon>
        <taxon>Basidiomycota</taxon>
        <taxon>Agaricomycotina</taxon>
        <taxon>Agaricomycetes</taxon>
        <taxon>Agaricomycetidae</taxon>
        <taxon>Agaricales</taxon>
        <taxon>Marasmiineae</taxon>
        <taxon>Omphalotaceae</taxon>
        <taxon>Collybiopsis</taxon>
        <taxon>Collybiopsis luxurians</taxon>
    </lineage>
</organism>
<comment type="subcellular location">
    <subcellularLocation>
        <location evidence="3">Cytoplasm</location>
    </subcellularLocation>
    <subcellularLocation>
        <location evidence="2">Nucleus</location>
    </subcellularLocation>
</comment>
<comment type="function">
    <text evidence="1">May be involved in a process influencing telomere capping.</text>
</comment>
<evidence type="ECO:0000256" key="3">
    <source>
        <dbReference type="ARBA" id="ARBA00004496"/>
    </source>
</evidence>
<comment type="similarity">
    <text evidence="4">Belongs to the RTC4 family.</text>
</comment>
<accession>A0A0D0CRR4</accession>
<sequence length="1068" mass="117778">MEVILENMSRKGKSFETDESLRIKRNPHAPGTGQLAEDMGSSGFASKTSNYPYKSSASVIKDKERVKRGIPKEPIDISDDESDGEDEIDFLSSATNSDEELARKSVPLPPNSLDIDRLKSNHDALKNLRFKKNKLENSNSIVTKSRDPASGILEPKSPNLSNTSHPSSSTLSKSNKSSSQTRIPAEFKVAKWPNRRGGSVSLDSEKSDVNGLITRAKSKRKGKESGEEPVVEPALKERPKPRPLPTPAPKQLPVSPQKPSPFSTSALFRPPVGKRQPLPAASAFPVTASPEHTPNKTPKPPSKPAGFPVVASPENTPKNHQPLRIQPSTFPVSPISQRPTGTSGTRKSTEEGEDNDTASPSFIKKGKTKKKGPVPVAAPFPLDSPRITSKAGPSHRRATKRGSNQSTEEEVTPSKKKRRDTAPLSSSPPQALSDDDEEDDDFYNSSVDANTLCPYCDEPLPPSPTPHLQSLLALTAKKSFREPRPTNPMGRKAAVGVFINVCQRHRFESETLPEAEAKGWPKSIEWDLIHERVMKMKDRLQALMENSLVRDAKSKSRYGEEEDDDEEEDSDWEIPGQTQKSTYRARDRCVFWEEVMEEIKEKGTRGAANVKGQFANFQKAQPGYYGELGSVLIHQTLYELFPPESTFPNLVSPLSPKQFIDRILLPEVAVRLIMEDKSLYGVSGARKALEILRESTTYGVAMFPEDTGERGNAESSRAKKTGKRGGKGKRGRCHSEAVEDEENEDFSVADRMVRETARRRRLELEQEDKREQAELSQEQGQEMARRETRQSKNKRLGKDTEFIQVSSPQKPKPKPRPKPKAIQKGGSAASLADMDVDSEIAIPEPQSEDDAGMSDKNLDEVNNMHINDLDLNLSDEEDASIPAHDKPLESGAQSDSDQSMATSSSSHPRSRRVRKGKERERHGFPKRSPSIEILSNPPSPTSSFDKDATPRAKPPPSSLTSTSTKVGLPPDSGWHDSPGAKPLNFLKRRKAQRPSSPIVGNGKPKASVAGPHSSDLSEDFDTDTTDDDRVRSTRSKTNRQGKKKGSQLGRTESTASDSRWLLSDDSDQ</sequence>
<dbReference type="PANTHER" id="PTHR41391:SF1">
    <property type="entry name" value="RESTRICTION OF TELOMERE CAPPING PROTEIN 4"/>
    <property type="match status" value="1"/>
</dbReference>
<evidence type="ECO:0000256" key="8">
    <source>
        <dbReference type="SAM" id="MobiDB-lite"/>
    </source>
</evidence>
<evidence type="ECO:0000259" key="9">
    <source>
        <dbReference type="SMART" id="SM01312"/>
    </source>
</evidence>
<reference evidence="10 11" key="1">
    <citation type="submission" date="2014-04" db="EMBL/GenBank/DDBJ databases">
        <title>Evolutionary Origins and Diversification of the Mycorrhizal Mutualists.</title>
        <authorList>
            <consortium name="DOE Joint Genome Institute"/>
            <consortium name="Mycorrhizal Genomics Consortium"/>
            <person name="Kohler A."/>
            <person name="Kuo A."/>
            <person name="Nagy L.G."/>
            <person name="Floudas D."/>
            <person name="Copeland A."/>
            <person name="Barry K.W."/>
            <person name="Cichocki N."/>
            <person name="Veneault-Fourrey C."/>
            <person name="LaButti K."/>
            <person name="Lindquist E.A."/>
            <person name="Lipzen A."/>
            <person name="Lundell T."/>
            <person name="Morin E."/>
            <person name="Murat C."/>
            <person name="Riley R."/>
            <person name="Ohm R."/>
            <person name="Sun H."/>
            <person name="Tunlid A."/>
            <person name="Henrissat B."/>
            <person name="Grigoriev I.V."/>
            <person name="Hibbett D.S."/>
            <person name="Martin F."/>
        </authorList>
    </citation>
    <scope>NUCLEOTIDE SEQUENCE [LARGE SCALE GENOMIC DNA]</scope>
    <source>
        <strain evidence="10 11">FD-317 M1</strain>
    </source>
</reference>
<feature type="compositionally biased region" description="Basic and acidic residues" evidence="8">
    <location>
        <begin position="762"/>
        <end position="773"/>
    </location>
</feature>
<dbReference type="SMART" id="SM01312">
    <property type="entry name" value="RTC4"/>
    <property type="match status" value="1"/>
</dbReference>
<feature type="region of interest" description="Disordered" evidence="8">
    <location>
        <begin position="1"/>
        <end position="116"/>
    </location>
</feature>
<feature type="compositionally biased region" description="Low complexity" evidence="8">
    <location>
        <begin position="892"/>
        <end position="907"/>
    </location>
</feature>
<proteinExistence type="inferred from homology"/>
<dbReference type="InterPro" id="IPR039024">
    <property type="entry name" value="RTC4"/>
</dbReference>
<dbReference type="GO" id="GO:0005634">
    <property type="term" value="C:nucleus"/>
    <property type="evidence" value="ECO:0007669"/>
    <property type="project" value="UniProtKB-SubCell"/>
</dbReference>
<feature type="compositionally biased region" description="Basic residues" evidence="8">
    <location>
        <begin position="811"/>
        <end position="821"/>
    </location>
</feature>
<feature type="compositionally biased region" description="Basic residues" evidence="8">
    <location>
        <begin position="718"/>
        <end position="732"/>
    </location>
</feature>
<evidence type="ECO:0000256" key="4">
    <source>
        <dbReference type="ARBA" id="ARBA00009461"/>
    </source>
</evidence>
<feature type="compositionally biased region" description="Basic and acidic residues" evidence="8">
    <location>
        <begin position="783"/>
        <end position="801"/>
    </location>
</feature>
<feature type="compositionally biased region" description="Basic residues" evidence="8">
    <location>
        <begin position="1032"/>
        <end position="1045"/>
    </location>
</feature>
<feature type="region of interest" description="Disordered" evidence="8">
    <location>
        <begin position="551"/>
        <end position="579"/>
    </location>
</feature>
<dbReference type="HOGENOM" id="CLU_288034_0_0_1"/>
<feature type="compositionally biased region" description="Low complexity" evidence="8">
    <location>
        <begin position="157"/>
        <end position="179"/>
    </location>
</feature>
<evidence type="ECO:0000256" key="5">
    <source>
        <dbReference type="ARBA" id="ARBA00015162"/>
    </source>
</evidence>
<feature type="compositionally biased region" description="Basic and acidic residues" evidence="8">
    <location>
        <begin position="13"/>
        <end position="22"/>
    </location>
</feature>
<dbReference type="Pfam" id="PF14474">
    <property type="entry name" value="RTC4"/>
    <property type="match status" value="1"/>
</dbReference>
<feature type="compositionally biased region" description="Acidic residues" evidence="8">
    <location>
        <begin position="560"/>
        <end position="572"/>
    </location>
</feature>
<name>A0A0D0CRR4_9AGAR</name>
<feature type="compositionally biased region" description="Acidic residues" evidence="8">
    <location>
        <begin position="433"/>
        <end position="442"/>
    </location>
</feature>
<keyword evidence="6" id="KW-0963">Cytoplasm</keyword>
<feature type="compositionally biased region" description="Low complexity" evidence="8">
    <location>
        <begin position="1056"/>
        <end position="1068"/>
    </location>
</feature>
<evidence type="ECO:0000256" key="7">
    <source>
        <dbReference type="ARBA" id="ARBA00023242"/>
    </source>
</evidence>
<dbReference type="GO" id="GO:0005737">
    <property type="term" value="C:cytoplasm"/>
    <property type="evidence" value="ECO:0007669"/>
    <property type="project" value="UniProtKB-SubCell"/>
</dbReference>